<organism evidence="4 5">
    <name type="scientific">Phodopus roborovskii</name>
    <name type="common">Roborovski's desert hamster</name>
    <name type="synonym">Cricetulus roborovskii</name>
    <dbReference type="NCBI Taxonomy" id="109678"/>
    <lineage>
        <taxon>Eukaryota</taxon>
        <taxon>Metazoa</taxon>
        <taxon>Chordata</taxon>
        <taxon>Craniata</taxon>
        <taxon>Vertebrata</taxon>
        <taxon>Euteleostomi</taxon>
        <taxon>Mammalia</taxon>
        <taxon>Eutheria</taxon>
        <taxon>Euarchontoglires</taxon>
        <taxon>Glires</taxon>
        <taxon>Rodentia</taxon>
        <taxon>Myomorpha</taxon>
        <taxon>Muroidea</taxon>
        <taxon>Cricetidae</taxon>
        <taxon>Cricetinae</taxon>
        <taxon>Phodopus</taxon>
    </lineage>
</organism>
<dbReference type="InterPro" id="IPR023795">
    <property type="entry name" value="Serpin_CS"/>
</dbReference>
<sequence>MMTPFFSHGFLLLVGLCYLLPGTQATYEGLYNDSGINRFHCRKVALTVSNVSISLYKQMAQKSRSGNILFSPIRVVASILMLSLGAKGKVSQHILEALKLNKTGLPEAEIHRCFQYLLHAINQATEVTSLKSGNSMFIHQDLKLVDKSLETIKDLYFSEVIPTNFRDSNRAKAQINNYMMKKTNKEIVDMVNELKNDTFLALMDYIVWNGKIISNFYCQFIKMEDFYLGRKQTMNLPTVNNVGVYHLFQVSNLSSTVLVHSNGQGSVIAYFIIPDNIKLHQLEQRLTYPHFRQMIQKFSLRMVKVHIPILSLSETYDVESVMDLLGITPVFNEEANSSEIMQNTPQKSFKVLSKAMLTLDDKGTNPTKGPCLGQKQWSDLPLVKLNRPFLIFIQDLTNNIPLLLGRVVDPRK</sequence>
<dbReference type="EMBL" id="CALSGD010001500">
    <property type="protein sequence ID" value="CAH6850336.1"/>
    <property type="molecule type" value="Genomic_DNA"/>
</dbReference>
<dbReference type="GO" id="GO:0004867">
    <property type="term" value="F:serine-type endopeptidase inhibitor activity"/>
    <property type="evidence" value="ECO:0007669"/>
    <property type="project" value="InterPro"/>
</dbReference>
<evidence type="ECO:0000256" key="1">
    <source>
        <dbReference type="RuleBase" id="RU000411"/>
    </source>
</evidence>
<dbReference type="InterPro" id="IPR000215">
    <property type="entry name" value="Serpin_fam"/>
</dbReference>
<dbReference type="Gene3D" id="2.10.310.10">
    <property type="entry name" value="Serpins superfamily"/>
    <property type="match status" value="1"/>
</dbReference>
<dbReference type="Gene3D" id="2.30.39.10">
    <property type="entry name" value="Alpha-1-antitrypsin, domain 1"/>
    <property type="match status" value="1"/>
</dbReference>
<dbReference type="PANTHER" id="PTHR11461">
    <property type="entry name" value="SERINE PROTEASE INHIBITOR, SERPIN"/>
    <property type="match status" value="1"/>
</dbReference>
<dbReference type="SMART" id="SM00093">
    <property type="entry name" value="SERPIN"/>
    <property type="match status" value="1"/>
</dbReference>
<dbReference type="Pfam" id="PF00079">
    <property type="entry name" value="Serpin"/>
    <property type="match status" value="1"/>
</dbReference>
<dbReference type="FunFam" id="3.30.497.10:FF:000001">
    <property type="entry name" value="Serine protease inhibitor"/>
    <property type="match status" value="1"/>
</dbReference>
<feature type="domain" description="Serpin" evidence="3">
    <location>
        <begin position="53"/>
        <end position="410"/>
    </location>
</feature>
<dbReference type="InterPro" id="IPR042178">
    <property type="entry name" value="Serpin_sf_1"/>
</dbReference>
<evidence type="ECO:0000313" key="5">
    <source>
        <dbReference type="Proteomes" id="UP001152836"/>
    </source>
</evidence>
<dbReference type="Gene3D" id="3.30.497.10">
    <property type="entry name" value="Antithrombin, subunit I, domain 2"/>
    <property type="match status" value="1"/>
</dbReference>
<evidence type="ECO:0000259" key="3">
    <source>
        <dbReference type="SMART" id="SM00093"/>
    </source>
</evidence>
<keyword evidence="5" id="KW-1185">Reference proteome</keyword>
<dbReference type="AlphaFoldDB" id="A0AAU9ZU20"/>
<dbReference type="Proteomes" id="UP001152836">
    <property type="component" value="Unassembled WGS sequence"/>
</dbReference>
<dbReference type="PANTHER" id="PTHR11461:SF32">
    <property type="entry name" value="ALPHA-1-ANTITRYPSIN 1-6"/>
    <property type="match status" value="1"/>
</dbReference>
<dbReference type="SUPFAM" id="SSF56574">
    <property type="entry name" value="Serpins"/>
    <property type="match status" value="1"/>
</dbReference>
<dbReference type="InterPro" id="IPR036186">
    <property type="entry name" value="Serpin_sf"/>
</dbReference>
<dbReference type="InterPro" id="IPR042185">
    <property type="entry name" value="Serpin_sf_2"/>
</dbReference>
<feature type="chain" id="PRO_5043404103" evidence="2">
    <location>
        <begin position="26"/>
        <end position="412"/>
    </location>
</feature>
<feature type="signal peptide" evidence="2">
    <location>
        <begin position="1"/>
        <end position="25"/>
    </location>
</feature>
<reference evidence="4" key="1">
    <citation type="submission" date="2022-06" db="EMBL/GenBank/DDBJ databases">
        <authorList>
            <person name="Andreotti S."/>
            <person name="Wyler E."/>
        </authorList>
    </citation>
    <scope>NUCLEOTIDE SEQUENCE</scope>
</reference>
<dbReference type="GO" id="GO:0005615">
    <property type="term" value="C:extracellular space"/>
    <property type="evidence" value="ECO:0007669"/>
    <property type="project" value="InterPro"/>
</dbReference>
<dbReference type="InterPro" id="IPR023796">
    <property type="entry name" value="Serpin_dom"/>
</dbReference>
<comment type="caution">
    <text evidence="4">The sequence shown here is derived from an EMBL/GenBank/DDBJ whole genome shotgun (WGS) entry which is preliminary data.</text>
</comment>
<evidence type="ECO:0000256" key="2">
    <source>
        <dbReference type="SAM" id="SignalP"/>
    </source>
</evidence>
<dbReference type="PROSITE" id="PS00284">
    <property type="entry name" value="SERPIN"/>
    <property type="match status" value="1"/>
</dbReference>
<evidence type="ECO:0000313" key="4">
    <source>
        <dbReference type="EMBL" id="CAH6850336.1"/>
    </source>
</evidence>
<protein>
    <submittedName>
        <fullName evidence="4">Serpina1f protein</fullName>
    </submittedName>
</protein>
<gene>
    <name evidence="4" type="primary">Serpina1f</name>
    <name evidence="4" type="ORF">PHOROB_LOCUS11692</name>
</gene>
<proteinExistence type="inferred from homology"/>
<keyword evidence="2" id="KW-0732">Signal</keyword>
<name>A0AAU9ZU20_PHORO</name>
<comment type="similarity">
    <text evidence="1">Belongs to the serpin family.</text>
</comment>
<accession>A0AAU9ZU20</accession>